<feature type="transmembrane region" description="Helical" evidence="1">
    <location>
        <begin position="219"/>
        <end position="240"/>
    </location>
</feature>
<feature type="transmembrane region" description="Helical" evidence="1">
    <location>
        <begin position="261"/>
        <end position="283"/>
    </location>
</feature>
<feature type="transmembrane region" description="Helical" evidence="1">
    <location>
        <begin position="303"/>
        <end position="321"/>
    </location>
</feature>
<proteinExistence type="predicted"/>
<dbReference type="RefSeq" id="WP_215787040.1">
    <property type="nucleotide sequence ID" value="NZ_JAHKKG010000004.1"/>
</dbReference>
<reference evidence="2 3" key="1">
    <citation type="submission" date="2021-06" db="EMBL/GenBank/DDBJ databases">
        <title>Actinoplanes lichenicola sp. nov., and Actinoplanes ovalisporus sp. nov., isolated from lichen in Thailand.</title>
        <authorList>
            <person name="Saeng-In P."/>
            <person name="Kanchanasin P."/>
            <person name="Yuki M."/>
            <person name="Kudo T."/>
            <person name="Ohkuma M."/>
            <person name="Phongsopitanun W."/>
            <person name="Tanasupawat S."/>
        </authorList>
    </citation>
    <scope>NUCLEOTIDE SEQUENCE [LARGE SCALE GENOMIC DNA]</scope>
    <source>
        <strain evidence="2 3">NBRC 110975</strain>
    </source>
</reference>
<organism evidence="2 3">
    <name type="scientific">Paractinoplanes bogorensis</name>
    <dbReference type="NCBI Taxonomy" id="1610840"/>
    <lineage>
        <taxon>Bacteria</taxon>
        <taxon>Bacillati</taxon>
        <taxon>Actinomycetota</taxon>
        <taxon>Actinomycetes</taxon>
        <taxon>Micromonosporales</taxon>
        <taxon>Micromonosporaceae</taxon>
        <taxon>Paractinoplanes</taxon>
    </lineage>
</organism>
<feature type="transmembrane region" description="Helical" evidence="1">
    <location>
        <begin position="48"/>
        <end position="67"/>
    </location>
</feature>
<evidence type="ECO:0000256" key="1">
    <source>
        <dbReference type="SAM" id="Phobius"/>
    </source>
</evidence>
<dbReference type="EMBL" id="JAHKKG010000004">
    <property type="protein sequence ID" value="MBU2664424.1"/>
    <property type="molecule type" value="Genomic_DNA"/>
</dbReference>
<gene>
    <name evidence="2" type="ORF">KOI35_13050</name>
</gene>
<keyword evidence="1" id="KW-0472">Membrane</keyword>
<keyword evidence="1" id="KW-1133">Transmembrane helix</keyword>
<feature type="transmembrane region" description="Helical" evidence="1">
    <location>
        <begin position="79"/>
        <end position="108"/>
    </location>
</feature>
<evidence type="ECO:0000313" key="3">
    <source>
        <dbReference type="Proteomes" id="UP001519654"/>
    </source>
</evidence>
<protein>
    <submittedName>
        <fullName evidence="2">Uncharacterized protein</fullName>
    </submittedName>
</protein>
<keyword evidence="3" id="KW-1185">Reference proteome</keyword>
<name>A0ABS5YLT1_9ACTN</name>
<keyword evidence="1" id="KW-0812">Transmembrane</keyword>
<feature type="transmembrane region" description="Helical" evidence="1">
    <location>
        <begin position="128"/>
        <end position="147"/>
    </location>
</feature>
<feature type="transmembrane region" description="Helical" evidence="1">
    <location>
        <begin position="178"/>
        <end position="199"/>
    </location>
</feature>
<comment type="caution">
    <text evidence="2">The sequence shown here is derived from an EMBL/GenBank/DDBJ whole genome shotgun (WGS) entry which is preliminary data.</text>
</comment>
<sequence length="348" mass="36698">MAQKLAAGWAALYGTLALVWSVTGHGFPYGPGGTRSETSPLRALPAEVGAPLFAGVLLLAAVLLLIMSGGRPVPRPARIAMLTYLGVVVTALLVVIPDTSLLTLTGYLPILIIGLPFGWPPDIDYSTVFTWTLANQAFAVIGGVLLARAVLRWQFATSGACEDCGRPALRGTGSWARWATYVAAVIPLLYAATRFAWLLGIPVGLTEDTLRELRESGAVWAGSGLGAFAVVGAILTLGLVQRWGEVFPSWMPGLAGKRVPIRLATVPATLVAIFVMSASVAFYADPVFFDTLTSDTVAVAPMLAWPIWSVALGTATLGYYLRRRPACRKCGPGDTTPGLVSRPQAGAY</sequence>
<evidence type="ECO:0000313" key="2">
    <source>
        <dbReference type="EMBL" id="MBU2664424.1"/>
    </source>
</evidence>
<dbReference type="Proteomes" id="UP001519654">
    <property type="component" value="Unassembled WGS sequence"/>
</dbReference>
<accession>A0ABS5YLT1</accession>